<keyword evidence="2" id="KW-1185">Reference proteome</keyword>
<dbReference type="Proteomes" id="UP001165083">
    <property type="component" value="Unassembled WGS sequence"/>
</dbReference>
<gene>
    <name evidence="1" type="ORF">Plil01_000310800</name>
</gene>
<dbReference type="AlphaFoldDB" id="A0A9W6WH15"/>
<accession>A0A9W6WH15</accession>
<evidence type="ECO:0000313" key="1">
    <source>
        <dbReference type="EMBL" id="GMF12504.1"/>
    </source>
</evidence>
<dbReference type="OrthoDB" id="111097at2759"/>
<sequence length="86" mass="9476">MKTNLSITEYTLHNVFSHLGSRGDTDENIGDSSGDKLIGQRLAIWGWTRFEFDEEAGLITSLTSTSDTLTLMLKILGNLEDVATVL</sequence>
<proteinExistence type="predicted"/>
<organism evidence="1 2">
    <name type="scientific">Phytophthora lilii</name>
    <dbReference type="NCBI Taxonomy" id="2077276"/>
    <lineage>
        <taxon>Eukaryota</taxon>
        <taxon>Sar</taxon>
        <taxon>Stramenopiles</taxon>
        <taxon>Oomycota</taxon>
        <taxon>Peronosporomycetes</taxon>
        <taxon>Peronosporales</taxon>
        <taxon>Peronosporaceae</taxon>
        <taxon>Phytophthora</taxon>
    </lineage>
</organism>
<dbReference type="EMBL" id="BSXW01000122">
    <property type="protein sequence ID" value="GMF12504.1"/>
    <property type="molecule type" value="Genomic_DNA"/>
</dbReference>
<comment type="caution">
    <text evidence="1">The sequence shown here is derived from an EMBL/GenBank/DDBJ whole genome shotgun (WGS) entry which is preliminary data.</text>
</comment>
<name>A0A9W6WH15_9STRA</name>
<reference evidence="1" key="1">
    <citation type="submission" date="2023-04" db="EMBL/GenBank/DDBJ databases">
        <title>Phytophthora lilii NBRC 32176.</title>
        <authorList>
            <person name="Ichikawa N."/>
            <person name="Sato H."/>
            <person name="Tonouchi N."/>
        </authorList>
    </citation>
    <scope>NUCLEOTIDE SEQUENCE</scope>
    <source>
        <strain evidence="1">NBRC 32176</strain>
    </source>
</reference>
<protein>
    <submittedName>
        <fullName evidence="1">Unnamed protein product</fullName>
    </submittedName>
</protein>
<evidence type="ECO:0000313" key="2">
    <source>
        <dbReference type="Proteomes" id="UP001165083"/>
    </source>
</evidence>